<dbReference type="CDD" id="cd02440">
    <property type="entry name" value="AdoMet_MTases"/>
    <property type="match status" value="1"/>
</dbReference>
<dbReference type="InterPro" id="IPR029063">
    <property type="entry name" value="SAM-dependent_MTases_sf"/>
</dbReference>
<accession>A0ABU3BBN1</accession>
<name>A0ABU3BBN1_9GAMM</name>
<evidence type="ECO:0008006" key="3">
    <source>
        <dbReference type="Google" id="ProtNLM"/>
    </source>
</evidence>
<dbReference type="EMBL" id="JAVRHY010000016">
    <property type="protein sequence ID" value="MDT0619533.1"/>
    <property type="molecule type" value="Genomic_DNA"/>
</dbReference>
<dbReference type="SUPFAM" id="SSF53335">
    <property type="entry name" value="S-adenosyl-L-methionine-dependent methyltransferases"/>
    <property type="match status" value="1"/>
</dbReference>
<protein>
    <recommendedName>
        <fullName evidence="3">Phospholipid N-methyltransferase</fullName>
    </recommendedName>
</protein>
<proteinExistence type="predicted"/>
<comment type="caution">
    <text evidence="1">The sequence shown here is derived from an EMBL/GenBank/DDBJ whole genome shotgun (WGS) entry which is preliminary data.</text>
</comment>
<evidence type="ECO:0000313" key="1">
    <source>
        <dbReference type="EMBL" id="MDT0619533.1"/>
    </source>
</evidence>
<evidence type="ECO:0000313" key="2">
    <source>
        <dbReference type="Proteomes" id="UP001259982"/>
    </source>
</evidence>
<sequence length="195" mass="21277">MWNADSRLLVKLWLKTPLRIATAAPSGQDVCAAMVEPVDPEAPGWMVELGGGTGPVTRALIDHGIPPERLLVVENNAELHRLLQERFPQVTAVNGDAGSLDAILSAHGATPVHTVISTLPILTMPAALQRRILDSAFAAMGPGGRFLQITYMPGSPVPKRRLRQWGYQAEVARFIARNFPPATIWCYQRQENRAG</sequence>
<dbReference type="Gene3D" id="3.40.50.150">
    <property type="entry name" value="Vaccinia Virus protein VP39"/>
    <property type="match status" value="1"/>
</dbReference>
<keyword evidence="2" id="KW-1185">Reference proteome</keyword>
<organism evidence="1 2">
    <name type="scientific">Spectribacter acetivorans</name>
    <dbReference type="NCBI Taxonomy" id="3075603"/>
    <lineage>
        <taxon>Bacteria</taxon>
        <taxon>Pseudomonadati</taxon>
        <taxon>Pseudomonadota</taxon>
        <taxon>Gammaproteobacteria</taxon>
        <taxon>Salinisphaerales</taxon>
        <taxon>Salinisphaeraceae</taxon>
        <taxon>Spectribacter</taxon>
    </lineage>
</organism>
<reference evidence="1 2" key="1">
    <citation type="submission" date="2023-09" db="EMBL/GenBank/DDBJ databases">
        <authorList>
            <person name="Rey-Velasco X."/>
        </authorList>
    </citation>
    <scope>NUCLEOTIDE SEQUENCE [LARGE SCALE GENOMIC DNA]</scope>
    <source>
        <strain evidence="1 2">P385</strain>
    </source>
</reference>
<dbReference type="Proteomes" id="UP001259982">
    <property type="component" value="Unassembled WGS sequence"/>
</dbReference>
<gene>
    <name evidence="1" type="ORF">RM531_13725</name>
</gene>
<dbReference type="RefSeq" id="WP_311651483.1">
    <property type="nucleotide sequence ID" value="NZ_JAVRHY010000016.1"/>
</dbReference>